<dbReference type="GO" id="GO:0006515">
    <property type="term" value="P:protein quality control for misfolded or incompletely synthesized proteins"/>
    <property type="evidence" value="ECO:0007669"/>
    <property type="project" value="TreeGrafter"/>
</dbReference>
<evidence type="ECO:0000256" key="6">
    <source>
        <dbReference type="RuleBase" id="RU003567"/>
    </source>
</evidence>
<dbReference type="RefSeq" id="YP_009138847.1">
    <property type="nucleotide sequence ID" value="NC_027079.1"/>
</dbReference>
<organism evidence="7">
    <name type="scientific">Lathyrus pubescens</name>
    <dbReference type="NCBI Taxonomy" id="313107"/>
    <lineage>
        <taxon>Eukaryota</taxon>
        <taxon>Viridiplantae</taxon>
        <taxon>Streptophyta</taxon>
        <taxon>Embryophyta</taxon>
        <taxon>Tracheophyta</taxon>
        <taxon>Spermatophyta</taxon>
        <taxon>Magnoliopsida</taxon>
        <taxon>eudicotyledons</taxon>
        <taxon>Gunneridae</taxon>
        <taxon>Pentapetalae</taxon>
        <taxon>rosids</taxon>
        <taxon>fabids</taxon>
        <taxon>Fabales</taxon>
        <taxon>Fabaceae</taxon>
        <taxon>Papilionoideae</taxon>
        <taxon>50 kb inversion clade</taxon>
        <taxon>NPAAA clade</taxon>
        <taxon>Hologalegina</taxon>
        <taxon>IRL clade</taxon>
        <taxon>Fabeae</taxon>
        <taxon>Lathyrus</taxon>
    </lineage>
</organism>
<dbReference type="GO" id="GO:0051117">
    <property type="term" value="F:ATPase binding"/>
    <property type="evidence" value="ECO:0007669"/>
    <property type="project" value="TreeGrafter"/>
</dbReference>
<dbReference type="GeneID" id="24287488"/>
<dbReference type="SUPFAM" id="SSF52096">
    <property type="entry name" value="ClpP/crotonase"/>
    <property type="match status" value="1"/>
</dbReference>
<evidence type="ECO:0000313" key="7">
    <source>
        <dbReference type="EMBL" id="AIK21216.1"/>
    </source>
</evidence>
<dbReference type="InterPro" id="IPR001907">
    <property type="entry name" value="ClpP"/>
</dbReference>
<keyword evidence="5" id="KW-0720">Serine protease</keyword>
<protein>
    <recommendedName>
        <fullName evidence="6">ATP-dependent Clp protease proteolytic subunit</fullName>
    </recommendedName>
</protein>
<proteinExistence type="inferred from homology"/>
<keyword evidence="4" id="KW-0378">Hydrolase</keyword>
<dbReference type="CDD" id="cd07017">
    <property type="entry name" value="S14_ClpP_2"/>
    <property type="match status" value="1"/>
</dbReference>
<dbReference type="GO" id="GO:0009368">
    <property type="term" value="C:endopeptidase Clp complex"/>
    <property type="evidence" value="ECO:0007669"/>
    <property type="project" value="TreeGrafter"/>
</dbReference>
<dbReference type="PANTHER" id="PTHR10381">
    <property type="entry name" value="ATP-DEPENDENT CLP PROTEASE PROTEOLYTIC SUBUNIT"/>
    <property type="match status" value="1"/>
</dbReference>
<keyword evidence="3 7" id="KW-0645">Protease</keyword>
<dbReference type="InterPro" id="IPR029045">
    <property type="entry name" value="ClpP/crotonase-like_dom_sf"/>
</dbReference>
<dbReference type="GO" id="GO:0009532">
    <property type="term" value="C:plastid stroma"/>
    <property type="evidence" value="ECO:0007669"/>
    <property type="project" value="UniProtKB-ARBA"/>
</dbReference>
<evidence type="ECO:0000256" key="3">
    <source>
        <dbReference type="ARBA" id="ARBA00022670"/>
    </source>
</evidence>
<sequence length="207" mass="23578">MPVGVPKVSYVVPGEDEATWIELYQQLFYERKIFLCQVINRELGNQVAGMMIHLNLDNKKKDFHLFINSPGGSLLFGMAIFDIVQTVQADVNTICIGLAASMANLILAGGTNTKRVAFPHAKTLLYYTLRMMLHEPGSSYFDGKTDYCLMETDELLHYQHAMIRSYSEITHKPEWQVNEDMFRDSFMSPEEAQAYGIIDGLSYSLTW</sequence>
<dbReference type="InterPro" id="IPR023562">
    <property type="entry name" value="ClpP/TepA"/>
</dbReference>
<evidence type="ECO:0000256" key="5">
    <source>
        <dbReference type="ARBA" id="ARBA00022825"/>
    </source>
</evidence>
<keyword evidence="7" id="KW-0150">Chloroplast</keyword>
<comment type="similarity">
    <text evidence="1 6">Belongs to the peptidase S14 family.</text>
</comment>
<dbReference type="GO" id="GO:0004176">
    <property type="term" value="F:ATP-dependent peptidase activity"/>
    <property type="evidence" value="ECO:0007669"/>
    <property type="project" value="InterPro"/>
</dbReference>
<keyword evidence="2 7" id="KW-0934">Plastid</keyword>
<dbReference type="EMBL" id="KJ806200">
    <property type="protein sequence ID" value="AIK21216.1"/>
    <property type="molecule type" value="Genomic_DNA"/>
</dbReference>
<dbReference type="Pfam" id="PF00574">
    <property type="entry name" value="CLP_protease"/>
    <property type="match status" value="1"/>
</dbReference>
<dbReference type="AlphaFoldDB" id="A0A0F6NFN0"/>
<gene>
    <name evidence="7" type="primary">clpP</name>
</gene>
<dbReference type="Gene3D" id="3.90.226.10">
    <property type="entry name" value="2-enoyl-CoA Hydratase, Chain A, domain 1"/>
    <property type="match status" value="1"/>
</dbReference>
<evidence type="ECO:0000256" key="2">
    <source>
        <dbReference type="ARBA" id="ARBA00022640"/>
    </source>
</evidence>
<dbReference type="GO" id="GO:0004252">
    <property type="term" value="F:serine-type endopeptidase activity"/>
    <property type="evidence" value="ECO:0007669"/>
    <property type="project" value="InterPro"/>
</dbReference>
<dbReference type="PRINTS" id="PR00127">
    <property type="entry name" value="CLPPROTEASEP"/>
</dbReference>
<reference evidence="7" key="1">
    <citation type="submission" date="2014-05" db="EMBL/GenBank/DDBJ databases">
        <title>Autopolyploid origin of Lathyrus venosus.</title>
        <authorList>
            <person name="Sveinsson S."/>
            <person name="Cronk Q."/>
        </authorList>
    </citation>
    <scope>NUCLEOTIDE SEQUENCE</scope>
</reference>
<accession>A0A0F6NFN0</accession>
<name>A0A0F6NFN0_9FABA</name>
<geneLocation type="chloroplast" evidence="7"/>
<evidence type="ECO:0000256" key="4">
    <source>
        <dbReference type="ARBA" id="ARBA00022801"/>
    </source>
</evidence>
<dbReference type="PANTHER" id="PTHR10381:SF15">
    <property type="entry name" value="CHLOROPLASTIC ATP-DEPENDENT CLP PROTEASE PROTEOLYTIC SUBUNIT 1"/>
    <property type="match status" value="1"/>
</dbReference>
<evidence type="ECO:0000256" key="1">
    <source>
        <dbReference type="ARBA" id="ARBA00007039"/>
    </source>
</evidence>